<evidence type="ECO:0000259" key="10">
    <source>
        <dbReference type="PROSITE" id="PS51755"/>
    </source>
</evidence>
<dbReference type="PROSITE" id="PS50110">
    <property type="entry name" value="RESPONSE_REGULATORY"/>
    <property type="match status" value="1"/>
</dbReference>
<dbReference type="SMART" id="SM00448">
    <property type="entry name" value="REC"/>
    <property type="match status" value="1"/>
</dbReference>
<keyword evidence="5 8" id="KW-0238">DNA-binding</keyword>
<accession>A0ABX1BHP5</accession>
<evidence type="ECO:0000256" key="8">
    <source>
        <dbReference type="PROSITE-ProRule" id="PRU01091"/>
    </source>
</evidence>
<reference evidence="11 12" key="1">
    <citation type="submission" date="2020-03" db="EMBL/GenBank/DDBJ databases">
        <title>WGS of actinomycetes isolated from Thailand.</title>
        <authorList>
            <person name="Thawai C."/>
        </authorList>
    </citation>
    <scope>NUCLEOTIDE SEQUENCE [LARGE SCALE GENOMIC DNA]</scope>
    <source>
        <strain evidence="11 12">FMUSA5-5</strain>
    </source>
</reference>
<dbReference type="Pfam" id="PF00486">
    <property type="entry name" value="Trans_reg_C"/>
    <property type="match status" value="1"/>
</dbReference>
<keyword evidence="2 7" id="KW-0597">Phosphoprotein</keyword>
<evidence type="ECO:0000256" key="4">
    <source>
        <dbReference type="ARBA" id="ARBA00023015"/>
    </source>
</evidence>
<dbReference type="EMBL" id="JAATEP010000062">
    <property type="protein sequence ID" value="NJP97269.1"/>
    <property type="molecule type" value="Genomic_DNA"/>
</dbReference>
<comment type="subcellular location">
    <subcellularLocation>
        <location evidence="1">Cytoplasm</location>
    </subcellularLocation>
</comment>
<dbReference type="CDD" id="cd00383">
    <property type="entry name" value="trans_reg_C"/>
    <property type="match status" value="1"/>
</dbReference>
<evidence type="ECO:0000256" key="7">
    <source>
        <dbReference type="PROSITE-ProRule" id="PRU00169"/>
    </source>
</evidence>
<feature type="domain" description="OmpR/PhoB-type" evidence="10">
    <location>
        <begin position="129"/>
        <end position="227"/>
    </location>
</feature>
<dbReference type="Gene3D" id="1.10.10.10">
    <property type="entry name" value="Winged helix-like DNA-binding domain superfamily/Winged helix DNA-binding domain"/>
    <property type="match status" value="1"/>
</dbReference>
<dbReference type="Proteomes" id="UP000696294">
    <property type="component" value="Unassembled WGS sequence"/>
</dbReference>
<gene>
    <name evidence="11" type="ORF">HCN51_48940</name>
</gene>
<feature type="modified residue" description="4-aspartylphosphate" evidence="7">
    <location>
        <position position="54"/>
    </location>
</feature>
<dbReference type="InterPro" id="IPR036388">
    <property type="entry name" value="WH-like_DNA-bd_sf"/>
</dbReference>
<comment type="caution">
    <text evidence="11">The sequence shown here is derived from an EMBL/GenBank/DDBJ whole genome shotgun (WGS) entry which is preliminary data.</text>
</comment>
<evidence type="ECO:0000259" key="9">
    <source>
        <dbReference type="PROSITE" id="PS50110"/>
    </source>
</evidence>
<evidence type="ECO:0000256" key="3">
    <source>
        <dbReference type="ARBA" id="ARBA00023012"/>
    </source>
</evidence>
<feature type="DNA-binding region" description="OmpR/PhoB-type" evidence="8">
    <location>
        <begin position="129"/>
        <end position="227"/>
    </location>
</feature>
<keyword evidence="6" id="KW-0804">Transcription</keyword>
<dbReference type="InterPro" id="IPR039420">
    <property type="entry name" value="WalR-like"/>
</dbReference>
<dbReference type="SUPFAM" id="SSF52172">
    <property type="entry name" value="CheY-like"/>
    <property type="match status" value="1"/>
</dbReference>
<dbReference type="PANTHER" id="PTHR48111:SF22">
    <property type="entry name" value="REGULATOR OF RPOS"/>
    <property type="match status" value="1"/>
</dbReference>
<sequence length="228" mass="24745">MTAYRILAVDDDWAILRALWRGLRLEGFAVDTVDAGPLALDRVDKAPPDAIVLDVTLPGMSGVEVCARIRAAGTRMPVLTLAERDDVEGRAAALAAGADDCVLKPFDLYELARRLRALLRHVAPHAAARTAVTVGPLTVDPATRRVTLGGAEVEVTRREFDLLEVLARNAGIPMSRTLLLERVWGYDFEIGTGPLDPLAGSLRRKLEASGHPRMLHTVRGAGFMLREP</sequence>
<dbReference type="Gene3D" id="3.40.50.2300">
    <property type="match status" value="1"/>
</dbReference>
<keyword evidence="12" id="KW-1185">Reference proteome</keyword>
<dbReference type="Pfam" id="PF00072">
    <property type="entry name" value="Response_reg"/>
    <property type="match status" value="1"/>
</dbReference>
<proteinExistence type="predicted"/>
<dbReference type="InterPro" id="IPR001789">
    <property type="entry name" value="Sig_transdc_resp-reg_receiver"/>
</dbReference>
<evidence type="ECO:0000256" key="5">
    <source>
        <dbReference type="ARBA" id="ARBA00023125"/>
    </source>
</evidence>
<dbReference type="PANTHER" id="PTHR48111">
    <property type="entry name" value="REGULATOR OF RPOS"/>
    <property type="match status" value="1"/>
</dbReference>
<dbReference type="SMART" id="SM00862">
    <property type="entry name" value="Trans_reg_C"/>
    <property type="match status" value="1"/>
</dbReference>
<keyword evidence="3" id="KW-0902">Two-component regulatory system</keyword>
<evidence type="ECO:0000256" key="6">
    <source>
        <dbReference type="ARBA" id="ARBA00023163"/>
    </source>
</evidence>
<evidence type="ECO:0000256" key="2">
    <source>
        <dbReference type="ARBA" id="ARBA00022553"/>
    </source>
</evidence>
<name>A0ABX1BHP5_9ACTN</name>
<feature type="domain" description="Response regulatory" evidence="9">
    <location>
        <begin position="5"/>
        <end position="119"/>
    </location>
</feature>
<evidence type="ECO:0000256" key="1">
    <source>
        <dbReference type="ARBA" id="ARBA00004496"/>
    </source>
</evidence>
<dbReference type="PROSITE" id="PS51755">
    <property type="entry name" value="OMPR_PHOB"/>
    <property type="match status" value="1"/>
</dbReference>
<dbReference type="InterPro" id="IPR001867">
    <property type="entry name" value="OmpR/PhoB-type_DNA-bd"/>
</dbReference>
<evidence type="ECO:0000313" key="12">
    <source>
        <dbReference type="Proteomes" id="UP000696294"/>
    </source>
</evidence>
<protein>
    <submittedName>
        <fullName evidence="11">Response regulator transcription factor</fullName>
    </submittedName>
</protein>
<organism evidence="11 12">
    <name type="scientific">Nonomuraea composti</name>
    <dbReference type="NCBI Taxonomy" id="2720023"/>
    <lineage>
        <taxon>Bacteria</taxon>
        <taxon>Bacillati</taxon>
        <taxon>Actinomycetota</taxon>
        <taxon>Actinomycetes</taxon>
        <taxon>Streptosporangiales</taxon>
        <taxon>Streptosporangiaceae</taxon>
        <taxon>Nonomuraea</taxon>
    </lineage>
</organism>
<evidence type="ECO:0000313" key="11">
    <source>
        <dbReference type="EMBL" id="NJP97269.1"/>
    </source>
</evidence>
<keyword evidence="4" id="KW-0805">Transcription regulation</keyword>
<dbReference type="RefSeq" id="WP_168019157.1">
    <property type="nucleotide sequence ID" value="NZ_JAATEP010000062.1"/>
</dbReference>
<dbReference type="InterPro" id="IPR011006">
    <property type="entry name" value="CheY-like_superfamily"/>
</dbReference>